<protein>
    <submittedName>
        <fullName evidence="2">Uncharacterized protein</fullName>
    </submittedName>
</protein>
<feature type="transmembrane region" description="Helical" evidence="1">
    <location>
        <begin position="132"/>
        <end position="151"/>
    </location>
</feature>
<sequence length="160" mass="18709">MLKNNLKALLCHCVIIIISFCLCFPFLTMLKDAKEIYVPILHGLWVLFFAFLYILVGLKLDIEKPPRYDFLSVSILVIINAILILTMYIISAGKMLLEDEVYGIYRAPIGIFNFPFQLSILQLYLPYLIENLLIRFLIVMWLPSLFMFIGIKLKRRRSLD</sequence>
<reference evidence="2 3" key="1">
    <citation type="submission" date="2013-12" db="EMBL/GenBank/DDBJ databases">
        <title>Draft genome sequence of Caloranaerobacter sp. H53214.</title>
        <authorList>
            <person name="Jiang L.J."/>
            <person name="Shao Z.Z."/>
            <person name="Long M.N."/>
        </authorList>
    </citation>
    <scope>NUCLEOTIDE SEQUENCE [LARGE SCALE GENOMIC DNA]</scope>
    <source>
        <strain evidence="2 3">H53214</strain>
    </source>
</reference>
<keyword evidence="1" id="KW-1133">Transmembrane helix</keyword>
<gene>
    <name evidence="2" type="ORF">Y919_01415</name>
</gene>
<accession>A0A096BKL8</accession>
<evidence type="ECO:0000313" key="3">
    <source>
        <dbReference type="Proteomes" id="UP000029622"/>
    </source>
</evidence>
<proteinExistence type="predicted"/>
<dbReference type="Proteomes" id="UP000029622">
    <property type="component" value="Unassembled WGS sequence"/>
</dbReference>
<keyword evidence="1" id="KW-0472">Membrane</keyword>
<name>A0A096BKL8_9FIRM</name>
<feature type="transmembrane region" description="Helical" evidence="1">
    <location>
        <begin position="36"/>
        <end position="58"/>
    </location>
</feature>
<keyword evidence="1" id="KW-0812">Transmembrane</keyword>
<evidence type="ECO:0000313" key="2">
    <source>
        <dbReference type="EMBL" id="KGG81308.1"/>
    </source>
</evidence>
<feature type="transmembrane region" description="Helical" evidence="1">
    <location>
        <begin position="70"/>
        <end position="90"/>
    </location>
</feature>
<dbReference type="RefSeq" id="WP_035161652.1">
    <property type="nucleotide sequence ID" value="NZ_AZTB01000003.1"/>
</dbReference>
<feature type="transmembrane region" description="Helical" evidence="1">
    <location>
        <begin position="9"/>
        <end position="30"/>
    </location>
</feature>
<dbReference type="EMBL" id="AZTB01000003">
    <property type="protein sequence ID" value="KGG81308.1"/>
    <property type="molecule type" value="Genomic_DNA"/>
</dbReference>
<comment type="caution">
    <text evidence="2">The sequence shown here is derived from an EMBL/GenBank/DDBJ whole genome shotgun (WGS) entry which is preliminary data.</text>
</comment>
<dbReference type="AlphaFoldDB" id="A0A096BKL8"/>
<evidence type="ECO:0000256" key="1">
    <source>
        <dbReference type="SAM" id="Phobius"/>
    </source>
</evidence>
<organism evidence="2 3">
    <name type="scientific">Caloranaerobacter azorensis H53214</name>
    <dbReference type="NCBI Taxonomy" id="1156417"/>
    <lineage>
        <taxon>Bacteria</taxon>
        <taxon>Bacillati</taxon>
        <taxon>Bacillota</taxon>
        <taxon>Tissierellia</taxon>
        <taxon>Tissierellales</taxon>
        <taxon>Thermohalobacteraceae</taxon>
        <taxon>Caloranaerobacter</taxon>
    </lineage>
</organism>